<evidence type="ECO:0000313" key="2">
    <source>
        <dbReference type="EMBL" id="TWT61734.1"/>
    </source>
</evidence>
<reference evidence="2 3" key="1">
    <citation type="submission" date="2019-02" db="EMBL/GenBank/DDBJ databases">
        <title>Deep-cultivation of Planctomycetes and their phenomic and genomic characterization uncovers novel biology.</title>
        <authorList>
            <person name="Wiegand S."/>
            <person name="Jogler M."/>
            <person name="Boedeker C."/>
            <person name="Pinto D."/>
            <person name="Vollmers J."/>
            <person name="Rivas-Marin E."/>
            <person name="Kohn T."/>
            <person name="Peeters S.H."/>
            <person name="Heuer A."/>
            <person name="Rast P."/>
            <person name="Oberbeckmann S."/>
            <person name="Bunk B."/>
            <person name="Jeske O."/>
            <person name="Meyerdierks A."/>
            <person name="Storesund J.E."/>
            <person name="Kallscheuer N."/>
            <person name="Luecker S."/>
            <person name="Lage O.M."/>
            <person name="Pohl T."/>
            <person name="Merkel B.J."/>
            <person name="Hornburger P."/>
            <person name="Mueller R.-W."/>
            <person name="Bruemmer F."/>
            <person name="Labrenz M."/>
            <person name="Spormann A.M."/>
            <person name="Op Den Camp H."/>
            <person name="Overmann J."/>
            <person name="Amann R."/>
            <person name="Jetten M.S.M."/>
            <person name="Mascher T."/>
            <person name="Medema M.H."/>
            <person name="Devos D.P."/>
            <person name="Kaster A.-K."/>
            <person name="Ovreas L."/>
            <person name="Rohde M."/>
            <person name="Galperin M.Y."/>
            <person name="Jogler C."/>
        </authorList>
    </citation>
    <scope>NUCLEOTIDE SEQUENCE [LARGE SCALE GENOMIC DNA]</scope>
    <source>
        <strain evidence="2 3">Pan54</strain>
    </source>
</reference>
<accession>A0A5C5XFY6</accession>
<dbReference type="Proteomes" id="UP000316095">
    <property type="component" value="Unassembled WGS sequence"/>
</dbReference>
<protein>
    <submittedName>
        <fullName evidence="2">Uncharacterized protein</fullName>
    </submittedName>
</protein>
<comment type="caution">
    <text evidence="2">The sequence shown here is derived from an EMBL/GenBank/DDBJ whole genome shotgun (WGS) entry which is preliminary data.</text>
</comment>
<feature type="region of interest" description="Disordered" evidence="1">
    <location>
        <begin position="346"/>
        <end position="376"/>
    </location>
</feature>
<feature type="compositionally biased region" description="Polar residues" evidence="1">
    <location>
        <begin position="82"/>
        <end position="98"/>
    </location>
</feature>
<dbReference type="RefSeq" id="WP_146503683.1">
    <property type="nucleotide sequence ID" value="NZ_SJPG01000001.1"/>
</dbReference>
<feature type="region of interest" description="Disordered" evidence="1">
    <location>
        <begin position="82"/>
        <end position="101"/>
    </location>
</feature>
<feature type="compositionally biased region" description="Low complexity" evidence="1">
    <location>
        <begin position="409"/>
        <end position="419"/>
    </location>
</feature>
<feature type="compositionally biased region" description="Polar residues" evidence="1">
    <location>
        <begin position="359"/>
        <end position="376"/>
    </location>
</feature>
<feature type="compositionally biased region" description="Acidic residues" evidence="1">
    <location>
        <begin position="420"/>
        <end position="429"/>
    </location>
</feature>
<dbReference type="AlphaFoldDB" id="A0A5C5XFY6"/>
<organism evidence="2 3">
    <name type="scientific">Rubinisphaera italica</name>
    <dbReference type="NCBI Taxonomy" id="2527969"/>
    <lineage>
        <taxon>Bacteria</taxon>
        <taxon>Pseudomonadati</taxon>
        <taxon>Planctomycetota</taxon>
        <taxon>Planctomycetia</taxon>
        <taxon>Planctomycetales</taxon>
        <taxon>Planctomycetaceae</taxon>
        <taxon>Rubinisphaera</taxon>
    </lineage>
</organism>
<name>A0A5C5XFY6_9PLAN</name>
<keyword evidence="3" id="KW-1185">Reference proteome</keyword>
<evidence type="ECO:0000313" key="3">
    <source>
        <dbReference type="Proteomes" id="UP000316095"/>
    </source>
</evidence>
<sequence>MTSESSSRSRSGKDDQGRPFADSGTYEQFDRNTTELVIDYGHLIDTQGSHELPTFYDTETFESIDYKSNAITTNRFSLTNGVRNSQSQNERTTSSGYSITKEGTGRNRAFEIVFMNTDDQVGLDIAFGSYNQSSAFWLIKEETRNNNGRVDHHSKEDSSFNQTSRNYIHKFTQLLSSSPGTYVNSVSGTKTRTLTSYLDKDAYLSNYTGGQNQIHLKDGYQVGSKDDVIYQMKQVDDPGSAGGPNIVTLLPTTTVDTEYSFGGDFDGSGSIDAGGTVNWTSVTSESRSNGNVTPGNSDWDASLTLEDYLGSGFGGTFAYIPVDASQDLIQLWQNDFQAPILDGLQQVDPHTPAHAGGHSNDTQFVTEQSNGNHNTNYQLNGAYQNLDPNTTIDFETPWGLLSGLKNTEETSSSEPASEPAEGEGTEGDGCDCACEGSEGTAGSVEDLTLGIFIALDDEGNQVGWILATILTDEDGNPNLDDDQDYLPDEILQITDMEGNQKDDLDYSETDLHDFTTFGEVYGITKPQFEQVVAQLKADYLARKERNKNYQIIPIKDKIDSNSNKNGSLEVNLNPINPWLYPIYFDPHNDPNFMAEPTQYHYIAGGIYWRLGFKGIADGVTHVGDRLELWATDPLTAFYYSTGFGGLDQATEFANGWEDVPAYEKLDTGIQTGLAVVTGTVGPKLSKLSKIVNKTENINECATPRSGVPNRPPKTVYHQGDLADGVSPRRPLSTSPDTDLGHYHPDGDLYRFDIPADVYDQWILERSIQPFNDLHLPSGQIRPEIRIMPPASGRMNEFLVPRTGR</sequence>
<feature type="region of interest" description="Disordered" evidence="1">
    <location>
        <begin position="404"/>
        <end position="430"/>
    </location>
</feature>
<feature type="region of interest" description="Disordered" evidence="1">
    <location>
        <begin position="1"/>
        <end position="28"/>
    </location>
</feature>
<feature type="region of interest" description="Disordered" evidence="1">
    <location>
        <begin position="718"/>
        <end position="740"/>
    </location>
</feature>
<dbReference type="EMBL" id="SJPG01000001">
    <property type="protein sequence ID" value="TWT61734.1"/>
    <property type="molecule type" value="Genomic_DNA"/>
</dbReference>
<evidence type="ECO:0000256" key="1">
    <source>
        <dbReference type="SAM" id="MobiDB-lite"/>
    </source>
</evidence>
<proteinExistence type="predicted"/>
<gene>
    <name evidence="2" type="ORF">Pan54_24710</name>
</gene>